<sequence>MIHNVLYFYIIICIAILIFNMAYIIKRRLFYKKPQMVERKR</sequence>
<evidence type="ECO:0000256" key="1">
    <source>
        <dbReference type="SAM" id="Phobius"/>
    </source>
</evidence>
<proteinExistence type="predicted"/>
<dbReference type="EMBL" id="FIGG01000010">
    <property type="protein sequence ID" value="CYV01704.1"/>
    <property type="molecule type" value="Genomic_DNA"/>
</dbReference>
<dbReference type="Proteomes" id="UP000071533">
    <property type="component" value="Unassembled WGS sequence"/>
</dbReference>
<evidence type="ECO:0000313" key="8">
    <source>
        <dbReference type="EMBL" id="CYW28429.1"/>
    </source>
</evidence>
<evidence type="ECO:0000313" key="6">
    <source>
        <dbReference type="EMBL" id="CYV48319.1"/>
    </source>
</evidence>
<dbReference type="Proteomes" id="UP000073200">
    <property type="component" value="Unassembled WGS sequence"/>
</dbReference>
<dbReference type="Proteomes" id="UP000072353">
    <property type="component" value="Unassembled WGS sequence"/>
</dbReference>
<evidence type="ECO:0000313" key="2">
    <source>
        <dbReference type="EMBL" id="CYU85940.1"/>
    </source>
</evidence>
<evidence type="ECO:0000313" key="4">
    <source>
        <dbReference type="EMBL" id="CYV01704.1"/>
    </source>
</evidence>
<dbReference type="Proteomes" id="UP000070960">
    <property type="component" value="Unassembled WGS sequence"/>
</dbReference>
<dbReference type="Proteomes" id="UP000073485">
    <property type="component" value="Unassembled WGS sequence"/>
</dbReference>
<accession>A0A0Z8JE08</accession>
<name>A0A0Z8JE08_STRSU</name>
<evidence type="ECO:0000313" key="7">
    <source>
        <dbReference type="EMBL" id="CYV61645.1"/>
    </source>
</evidence>
<dbReference type="EMBL" id="FILL01000011">
    <property type="protein sequence ID" value="CYX55828.1"/>
    <property type="molecule type" value="Genomic_DNA"/>
</dbReference>
<evidence type="ECO:0000313" key="12">
    <source>
        <dbReference type="Proteomes" id="UP000071765"/>
    </source>
</evidence>
<evidence type="ECO:0000313" key="17">
    <source>
        <dbReference type="Proteomes" id="UP000074664"/>
    </source>
</evidence>
<dbReference type="EMBL" id="FIIE01000005">
    <property type="protein sequence ID" value="CYV61645.1"/>
    <property type="molecule type" value="Genomic_DNA"/>
</dbReference>
<feature type="transmembrane region" description="Helical" evidence="1">
    <location>
        <begin position="6"/>
        <end position="25"/>
    </location>
</feature>
<keyword evidence="1" id="KW-0472">Membrane</keyword>
<evidence type="ECO:0000313" key="13">
    <source>
        <dbReference type="Proteomes" id="UP000072353"/>
    </source>
</evidence>
<reference evidence="10 11" key="1">
    <citation type="submission" date="2016-02" db="EMBL/GenBank/DDBJ databases">
        <authorList>
            <consortium name="Pathogen Informatics"/>
        </authorList>
    </citation>
    <scope>NUCLEOTIDE SEQUENCE [LARGE SCALE GENOMIC DNA]</scope>
    <source>
        <strain evidence="2 17">LSS30</strain>
        <strain evidence="4 14">LSS31</strain>
        <strain evidence="5 16">LSS48</strain>
        <strain evidence="3 15">LSS59</strain>
        <strain evidence="6 11">LSS69</strain>
        <strain evidence="7 10">LSS80</strain>
        <strain evidence="8 12">LSS90</strain>
        <strain evidence="9 13">SS975</strain>
    </source>
</reference>
<evidence type="ECO:0000313" key="3">
    <source>
        <dbReference type="EMBL" id="CYV01450.1"/>
    </source>
</evidence>
<gene>
    <name evidence="2" type="ORF">ERS132392_02062</name>
    <name evidence="4" type="ORF">ERS132393_01906</name>
    <name evidence="5" type="ORF">ERS132410_01770</name>
    <name evidence="3" type="ORF">ERS132421_01435</name>
    <name evidence="6" type="ORF">ERS132431_01649</name>
    <name evidence="7" type="ORF">ERS132442_00874</name>
    <name evidence="8" type="ORF">ERS132452_02213</name>
    <name evidence="9" type="ORF">ERS132521_01380</name>
</gene>
<evidence type="ECO:0000313" key="11">
    <source>
        <dbReference type="Proteomes" id="UP000071533"/>
    </source>
</evidence>
<dbReference type="EMBL" id="FIHG01000007">
    <property type="protein sequence ID" value="CYV01450.1"/>
    <property type="molecule type" value="Genomic_DNA"/>
</dbReference>
<dbReference type="EMBL" id="FIGO01000012">
    <property type="protein sequence ID" value="CYV04527.1"/>
    <property type="molecule type" value="Genomic_DNA"/>
</dbReference>
<dbReference type="Proteomes" id="UP000074664">
    <property type="component" value="Unassembled WGS sequence"/>
</dbReference>
<evidence type="ECO:0000313" key="5">
    <source>
        <dbReference type="EMBL" id="CYV04527.1"/>
    </source>
</evidence>
<keyword evidence="1" id="KW-0812">Transmembrane</keyword>
<evidence type="ECO:0000313" key="14">
    <source>
        <dbReference type="Proteomes" id="UP000072530"/>
    </source>
</evidence>
<dbReference type="EMBL" id="FIHS01000022">
    <property type="protein sequence ID" value="CYV48319.1"/>
    <property type="molecule type" value="Genomic_DNA"/>
</dbReference>
<evidence type="ECO:0000313" key="16">
    <source>
        <dbReference type="Proteomes" id="UP000073485"/>
    </source>
</evidence>
<dbReference type="Proteomes" id="UP000072530">
    <property type="component" value="Unassembled WGS sequence"/>
</dbReference>
<organism evidence="3 15">
    <name type="scientific">Streptococcus suis</name>
    <dbReference type="NCBI Taxonomy" id="1307"/>
    <lineage>
        <taxon>Bacteria</taxon>
        <taxon>Bacillati</taxon>
        <taxon>Bacillota</taxon>
        <taxon>Bacilli</taxon>
        <taxon>Lactobacillales</taxon>
        <taxon>Streptococcaceae</taxon>
        <taxon>Streptococcus</taxon>
    </lineage>
</organism>
<evidence type="ECO:0000313" key="10">
    <source>
        <dbReference type="Proteomes" id="UP000070960"/>
    </source>
</evidence>
<dbReference type="EMBL" id="FIIN01000023">
    <property type="protein sequence ID" value="CYW28429.1"/>
    <property type="molecule type" value="Genomic_DNA"/>
</dbReference>
<protein>
    <submittedName>
        <fullName evidence="3">Uncharacterized protein</fullName>
    </submittedName>
</protein>
<dbReference type="EMBL" id="FIGH01000012">
    <property type="protein sequence ID" value="CYU85940.1"/>
    <property type="molecule type" value="Genomic_DNA"/>
</dbReference>
<evidence type="ECO:0000313" key="15">
    <source>
        <dbReference type="Proteomes" id="UP000073200"/>
    </source>
</evidence>
<dbReference type="AlphaFoldDB" id="A0A0Z8JE08"/>
<evidence type="ECO:0000313" key="9">
    <source>
        <dbReference type="EMBL" id="CYX55828.1"/>
    </source>
</evidence>
<dbReference type="Proteomes" id="UP000071765">
    <property type="component" value="Unassembled WGS sequence"/>
</dbReference>
<keyword evidence="1" id="KW-1133">Transmembrane helix</keyword>